<accession>A0ABV5PRM3</accession>
<evidence type="ECO:0000313" key="2">
    <source>
        <dbReference type="EMBL" id="MFB9525874.1"/>
    </source>
</evidence>
<keyword evidence="3" id="KW-1185">Reference proteome</keyword>
<reference evidence="2 3" key="1">
    <citation type="submission" date="2024-09" db="EMBL/GenBank/DDBJ databases">
        <authorList>
            <person name="Sun Q."/>
            <person name="Mori K."/>
        </authorList>
    </citation>
    <scope>NUCLEOTIDE SEQUENCE [LARGE SCALE GENOMIC DNA]</scope>
    <source>
        <strain evidence="2 3">JCM 3323</strain>
    </source>
</reference>
<dbReference type="RefSeq" id="WP_346125801.1">
    <property type="nucleotide sequence ID" value="NZ_BAAAXC010000015.1"/>
</dbReference>
<gene>
    <name evidence="2" type="ORF">ACFFRN_04505</name>
</gene>
<name>A0ABV5PRM3_9ACTN</name>
<evidence type="ECO:0000313" key="3">
    <source>
        <dbReference type="Proteomes" id="UP001589646"/>
    </source>
</evidence>
<organism evidence="2 3">
    <name type="scientific">Nonomuraea roseola</name>
    <dbReference type="NCBI Taxonomy" id="46179"/>
    <lineage>
        <taxon>Bacteria</taxon>
        <taxon>Bacillati</taxon>
        <taxon>Actinomycetota</taxon>
        <taxon>Actinomycetes</taxon>
        <taxon>Streptosporangiales</taxon>
        <taxon>Streptosporangiaceae</taxon>
        <taxon>Nonomuraea</taxon>
    </lineage>
</organism>
<protein>
    <submittedName>
        <fullName evidence="2">DUF397 domain-containing protein</fullName>
    </submittedName>
</protein>
<feature type="domain" description="DUF397" evidence="1">
    <location>
        <begin position="13"/>
        <end position="55"/>
    </location>
</feature>
<dbReference type="Pfam" id="PF04149">
    <property type="entry name" value="DUF397"/>
    <property type="match status" value="1"/>
</dbReference>
<dbReference type="EMBL" id="JBHMCE010000001">
    <property type="protein sequence ID" value="MFB9525874.1"/>
    <property type="molecule type" value="Genomic_DNA"/>
</dbReference>
<sequence>MSSPHELIWHACNNGDCVQVAKLDDRVLIRDSKSADGAVLRFSTQEWESFVEAVKRGRFDGI</sequence>
<comment type="caution">
    <text evidence="2">The sequence shown here is derived from an EMBL/GenBank/DDBJ whole genome shotgun (WGS) entry which is preliminary data.</text>
</comment>
<dbReference type="InterPro" id="IPR007278">
    <property type="entry name" value="DUF397"/>
</dbReference>
<evidence type="ECO:0000259" key="1">
    <source>
        <dbReference type="Pfam" id="PF04149"/>
    </source>
</evidence>
<proteinExistence type="predicted"/>
<dbReference type="Proteomes" id="UP001589646">
    <property type="component" value="Unassembled WGS sequence"/>
</dbReference>